<name>A0A086XRE5_9RHOB</name>
<dbReference type="Proteomes" id="UP000028824">
    <property type="component" value="Unassembled WGS sequence"/>
</dbReference>
<evidence type="ECO:0000313" key="2">
    <source>
        <dbReference type="EMBL" id="KFI24595.1"/>
    </source>
</evidence>
<dbReference type="AlphaFoldDB" id="A0A086XRE5"/>
<evidence type="ECO:0008006" key="4">
    <source>
        <dbReference type="Google" id="ProtNLM"/>
    </source>
</evidence>
<keyword evidence="3" id="KW-1185">Reference proteome</keyword>
<evidence type="ECO:0000313" key="3">
    <source>
        <dbReference type="Proteomes" id="UP000028824"/>
    </source>
</evidence>
<organism evidence="2 3">
    <name type="scientific">Paenirhodobacter enshiensis</name>
    <dbReference type="NCBI Taxonomy" id="1105367"/>
    <lineage>
        <taxon>Bacteria</taxon>
        <taxon>Pseudomonadati</taxon>
        <taxon>Pseudomonadota</taxon>
        <taxon>Alphaproteobacteria</taxon>
        <taxon>Rhodobacterales</taxon>
        <taxon>Rhodobacter group</taxon>
        <taxon>Paenirhodobacter</taxon>
    </lineage>
</organism>
<dbReference type="eggNOG" id="ENOG5031Q50">
    <property type="taxonomic scope" value="Bacteria"/>
</dbReference>
<comment type="caution">
    <text evidence="2">The sequence shown here is derived from an EMBL/GenBank/DDBJ whole genome shotgun (WGS) entry which is preliminary data.</text>
</comment>
<accession>A0A086XRE5</accession>
<feature type="compositionally biased region" description="Gly residues" evidence="1">
    <location>
        <begin position="200"/>
        <end position="213"/>
    </location>
</feature>
<protein>
    <recommendedName>
        <fullName evidence="4">Lipoprotein</fullName>
    </recommendedName>
</protein>
<gene>
    <name evidence="2" type="ORF">CG50_09730</name>
</gene>
<sequence length="213" mass="21366">MAMMRVFPDGSLCAALRARGAAFGAVLMLLGGCEGEPVHPSQTRLSPEVTSAHVSYAFAHCSARIPAADQKRIRALVATARAEGADALIATVPRGCAPGQDAARARAIRALLGQTVAHVDVRMPAVADPPGDLGIVRMVQVSAVQIDRAGCETPAGGCAVAGNLAAQLADPAELMYPSATARPGYHVPPPSQSAAQDSGTGSGGGMSSSGSGS</sequence>
<dbReference type="InterPro" id="IPR019027">
    <property type="entry name" value="Pilus_biogenesis_CpaD-related"/>
</dbReference>
<proteinExistence type="predicted"/>
<dbReference type="EMBL" id="JFZB01000042">
    <property type="protein sequence ID" value="KFI24595.1"/>
    <property type="molecule type" value="Genomic_DNA"/>
</dbReference>
<dbReference type="Pfam" id="PF09476">
    <property type="entry name" value="Pilus_CpaD"/>
    <property type="match status" value="1"/>
</dbReference>
<dbReference type="PROSITE" id="PS51257">
    <property type="entry name" value="PROKAR_LIPOPROTEIN"/>
    <property type="match status" value="1"/>
</dbReference>
<reference evidence="2 3" key="1">
    <citation type="submission" date="2014-03" db="EMBL/GenBank/DDBJ databases">
        <title>Genome of Paenirhodobacter enshiensis DW2-9.</title>
        <authorList>
            <person name="Wang D."/>
            <person name="Wang G."/>
        </authorList>
    </citation>
    <scope>NUCLEOTIDE SEQUENCE [LARGE SCALE GENOMIC DNA]</scope>
    <source>
        <strain evidence="2 3">DW2-9</strain>
    </source>
</reference>
<evidence type="ECO:0000256" key="1">
    <source>
        <dbReference type="SAM" id="MobiDB-lite"/>
    </source>
</evidence>
<feature type="region of interest" description="Disordered" evidence="1">
    <location>
        <begin position="179"/>
        <end position="213"/>
    </location>
</feature>